<dbReference type="EMBL" id="JAFCJH010000080">
    <property type="protein sequence ID" value="MBR0801399.1"/>
    <property type="molecule type" value="Genomic_DNA"/>
</dbReference>
<evidence type="ECO:0000256" key="3">
    <source>
        <dbReference type="ARBA" id="ARBA00022692"/>
    </source>
</evidence>
<dbReference type="Proteomes" id="UP001315278">
    <property type="component" value="Unassembled WGS sequence"/>
</dbReference>
<keyword evidence="5 6" id="KW-0472">Membrane</keyword>
<dbReference type="PANTHER" id="PTHR43791:SF36">
    <property type="entry name" value="TRANSPORTER, PUTATIVE (AFU_ORTHOLOGUE AFUA_6G08340)-RELATED"/>
    <property type="match status" value="1"/>
</dbReference>
<feature type="transmembrane region" description="Helical" evidence="6">
    <location>
        <begin position="119"/>
        <end position="140"/>
    </location>
</feature>
<evidence type="ECO:0000313" key="8">
    <source>
        <dbReference type="EMBL" id="MBR0801399.1"/>
    </source>
</evidence>
<feature type="transmembrane region" description="Helical" evidence="6">
    <location>
        <begin position="255"/>
        <end position="276"/>
    </location>
</feature>
<dbReference type="Pfam" id="PF07690">
    <property type="entry name" value="MFS_1"/>
    <property type="match status" value="1"/>
</dbReference>
<feature type="domain" description="Major facilitator superfamily (MFS) profile" evidence="7">
    <location>
        <begin position="28"/>
        <end position="437"/>
    </location>
</feature>
<keyword evidence="9" id="KW-1185">Reference proteome</keyword>
<reference evidence="9" key="1">
    <citation type="journal article" date="2021" name="ISME J.">
        <title>Evolutionary origin and ecological implication of a unique nif island in free-living Bradyrhizobium lineages.</title>
        <authorList>
            <person name="Tao J."/>
        </authorList>
    </citation>
    <scope>NUCLEOTIDE SEQUENCE [LARGE SCALE GENOMIC DNA]</scope>
    <source>
        <strain evidence="9">SZCCT0434</strain>
    </source>
</reference>
<feature type="transmembrane region" description="Helical" evidence="6">
    <location>
        <begin position="64"/>
        <end position="86"/>
    </location>
</feature>
<evidence type="ECO:0000259" key="7">
    <source>
        <dbReference type="PROSITE" id="PS50850"/>
    </source>
</evidence>
<organism evidence="8 9">
    <name type="scientific">Bradyrhizobium jicamae</name>
    <dbReference type="NCBI Taxonomy" id="280332"/>
    <lineage>
        <taxon>Bacteria</taxon>
        <taxon>Pseudomonadati</taxon>
        <taxon>Pseudomonadota</taxon>
        <taxon>Alphaproteobacteria</taxon>
        <taxon>Hyphomicrobiales</taxon>
        <taxon>Nitrobacteraceae</taxon>
        <taxon>Bradyrhizobium</taxon>
    </lineage>
</organism>
<protein>
    <submittedName>
        <fullName evidence="8">MFS transporter</fullName>
    </submittedName>
</protein>
<dbReference type="SUPFAM" id="SSF103473">
    <property type="entry name" value="MFS general substrate transporter"/>
    <property type="match status" value="1"/>
</dbReference>
<dbReference type="InterPro" id="IPR011701">
    <property type="entry name" value="MFS"/>
</dbReference>
<feature type="transmembrane region" description="Helical" evidence="6">
    <location>
        <begin position="378"/>
        <end position="400"/>
    </location>
</feature>
<evidence type="ECO:0000256" key="5">
    <source>
        <dbReference type="ARBA" id="ARBA00023136"/>
    </source>
</evidence>
<comment type="subcellular location">
    <subcellularLocation>
        <location evidence="1">Membrane</location>
        <topology evidence="1">Multi-pass membrane protein</topology>
    </subcellularLocation>
</comment>
<dbReference type="PANTHER" id="PTHR43791">
    <property type="entry name" value="PERMEASE-RELATED"/>
    <property type="match status" value="1"/>
</dbReference>
<comment type="caution">
    <text evidence="8">The sequence shown here is derived from an EMBL/GenBank/DDBJ whole genome shotgun (WGS) entry which is preliminary data.</text>
</comment>
<name>A0ABS5FXW7_9BRAD</name>
<feature type="transmembrane region" description="Helical" evidence="6">
    <location>
        <begin position="190"/>
        <end position="209"/>
    </location>
</feature>
<dbReference type="PROSITE" id="PS50850">
    <property type="entry name" value="MFS"/>
    <property type="match status" value="1"/>
</dbReference>
<dbReference type="Gene3D" id="1.20.1250.20">
    <property type="entry name" value="MFS general substrate transporter like domains"/>
    <property type="match status" value="2"/>
</dbReference>
<feature type="transmembrane region" description="Helical" evidence="6">
    <location>
        <begin position="412"/>
        <end position="432"/>
    </location>
</feature>
<feature type="transmembrane region" description="Helical" evidence="6">
    <location>
        <begin position="321"/>
        <end position="339"/>
    </location>
</feature>
<feature type="transmembrane region" description="Helical" evidence="6">
    <location>
        <begin position="152"/>
        <end position="170"/>
    </location>
</feature>
<feature type="transmembrane region" description="Helical" evidence="6">
    <location>
        <begin position="95"/>
        <end position="113"/>
    </location>
</feature>
<feature type="transmembrane region" description="Helical" evidence="6">
    <location>
        <begin position="345"/>
        <end position="366"/>
    </location>
</feature>
<proteinExistence type="predicted"/>
<evidence type="ECO:0000256" key="1">
    <source>
        <dbReference type="ARBA" id="ARBA00004141"/>
    </source>
</evidence>
<dbReference type="CDD" id="cd17319">
    <property type="entry name" value="MFS_ExuT_GudP_like"/>
    <property type="match status" value="1"/>
</dbReference>
<gene>
    <name evidence="8" type="ORF">JQ615_39230</name>
</gene>
<evidence type="ECO:0000256" key="4">
    <source>
        <dbReference type="ARBA" id="ARBA00022989"/>
    </source>
</evidence>
<feature type="transmembrane region" description="Helical" evidence="6">
    <location>
        <begin position="288"/>
        <end position="309"/>
    </location>
</feature>
<dbReference type="InterPro" id="IPR000849">
    <property type="entry name" value="Sugar_P_transporter"/>
</dbReference>
<evidence type="ECO:0000256" key="6">
    <source>
        <dbReference type="SAM" id="Phobius"/>
    </source>
</evidence>
<evidence type="ECO:0000256" key="2">
    <source>
        <dbReference type="ARBA" id="ARBA00022448"/>
    </source>
</evidence>
<feature type="transmembrane region" description="Helical" evidence="6">
    <location>
        <begin position="24"/>
        <end position="44"/>
    </location>
</feature>
<keyword evidence="2" id="KW-0813">Transport</keyword>
<sequence>MTSASTISTDEGDDRVAAQLYSKVGWRILPFLMLCYVVAFLDRINIGYAQLQMKQTLTFSDATYGFGAGIFFVGYFLFEVPSNLLLERIGVRKTLLRIMFLWGIAAVAMAFVQTPTQFYVLRFLLGVLEAGFFPGIILYLTYWYPSARRGQIIAMFMTATAIASVLAGPLSGGTMQYLNDIRGWHGWQWLFISQGIPASILGLVAFFYLQDKPEDATWLTADEKTALRYQLEHDHKDVEASSHANFWQMIQDPKVYGLSFTYFLLLGATYTMVFWIPTLIKSWGVADLLHVGLLATLPQIAGIIGTVLMGRHSDKTRERRWHYVTCVVVASIGLIIISFSHGNLLASVIGLTLAGLGFVSATPLFFTTTTEYLSRASAAGGIALISSLGNLGPAVAPSVTGYITATTGSSLYSTYLIVAAYILSGLLLLTIVKVADPNDAKS</sequence>
<dbReference type="InterPro" id="IPR020846">
    <property type="entry name" value="MFS_dom"/>
</dbReference>
<dbReference type="PIRSF" id="PIRSF002808">
    <property type="entry name" value="Hexose_phosphate_transp"/>
    <property type="match status" value="1"/>
</dbReference>
<keyword evidence="4 6" id="KW-1133">Transmembrane helix</keyword>
<accession>A0ABS5FXW7</accession>
<keyword evidence="3 6" id="KW-0812">Transmembrane</keyword>
<dbReference type="InterPro" id="IPR036259">
    <property type="entry name" value="MFS_trans_sf"/>
</dbReference>
<evidence type="ECO:0000313" key="9">
    <source>
        <dbReference type="Proteomes" id="UP001315278"/>
    </source>
</evidence>